<dbReference type="Proteomes" id="UP000539957">
    <property type="component" value="Unassembled WGS sequence"/>
</dbReference>
<dbReference type="EMBL" id="JACHKY010000003">
    <property type="protein sequence ID" value="MBB4798120.1"/>
    <property type="molecule type" value="Genomic_DNA"/>
</dbReference>
<evidence type="ECO:0000259" key="1">
    <source>
        <dbReference type="Pfam" id="PF09423"/>
    </source>
</evidence>
<dbReference type="RefSeq" id="WP_221415834.1">
    <property type="nucleotide sequence ID" value="NZ_JACHKY010000003.1"/>
</dbReference>
<dbReference type="PANTHER" id="PTHR43606">
    <property type="entry name" value="PHOSPHATASE, PUTATIVE (AFU_ORTHOLOGUE AFUA_6G08710)-RELATED"/>
    <property type="match status" value="1"/>
</dbReference>
<dbReference type="Gene3D" id="3.60.21.70">
    <property type="entry name" value="PhoD-like phosphatase"/>
    <property type="match status" value="1"/>
</dbReference>
<evidence type="ECO:0000259" key="2">
    <source>
        <dbReference type="Pfam" id="PF16655"/>
    </source>
</evidence>
<sequence length="533" mass="59313">MTGIALDRRKLLTAAGGLAFVGGVSLQTRAWGADRFSGYPFTLGVASGDPWPDGFVLWTRLAPQPLEPHGGMPLAVVPVRWEVAEDERFGRIVQTGETYARPELAHSVHVEVEGLQPFRHYWYRFRVEGAEASPVGRVRTAPAPGQTADRVRMAVAGCQALYHGWFDAYRHMSRDADLDVVFHYGDYIYEGGAAHGAGRYEIRDASGAVFDGRTHVGGEIYSLDDYRRRYAQYQSDPDLQAAQAAFAFISSFDDHEVDNDWASAYDQDGTPPEVFALRRQAAMQAWYEHMPVRRSQFPRLGEVTMYRRLDYGGLMRMHVLDTRSYRDDQLCVRPGHKNCRTGGEAEATILGQAQEGWLNHGLRNEAVWNLVAQQVFIMPLKGVNPQGQALPAFNDKWDGYPASRRRLVQTISDLKLTNVVFSGGDAHMHAVGSVPLRDDEPDGPSVGAEFLCSSITSNGDGALRSPNVARFLDADNPHLALCNDLRGYQTYDITAREWRTDVMVMDQVQKPGGQISRIASFALAPDSPELHRI</sequence>
<protein>
    <submittedName>
        <fullName evidence="3">Alkaline phosphatase D</fullName>
        <ecNumber evidence="3">3.1.3.1</ecNumber>
    </submittedName>
</protein>
<dbReference type="InterPro" id="IPR018946">
    <property type="entry name" value="PhoD-like_MPP"/>
</dbReference>
<dbReference type="Pfam" id="PF09423">
    <property type="entry name" value="PhoD"/>
    <property type="match status" value="1"/>
</dbReference>
<evidence type="ECO:0000313" key="4">
    <source>
        <dbReference type="Proteomes" id="UP000539957"/>
    </source>
</evidence>
<proteinExistence type="predicted"/>
<dbReference type="CDD" id="cd07389">
    <property type="entry name" value="MPP_PhoD"/>
    <property type="match status" value="1"/>
</dbReference>
<feature type="domain" description="PhoD-like phosphatase metallophosphatase" evidence="1">
    <location>
        <begin position="153"/>
        <end position="501"/>
    </location>
</feature>
<gene>
    <name evidence="3" type="ORF">HNP32_001864</name>
</gene>
<keyword evidence="4" id="KW-1185">Reference proteome</keyword>
<reference evidence="3 4" key="1">
    <citation type="submission" date="2020-08" db="EMBL/GenBank/DDBJ databases">
        <title>Functional genomics of gut bacteria from endangered species of beetles.</title>
        <authorList>
            <person name="Carlos-Shanley C."/>
        </authorList>
    </citation>
    <scope>NUCLEOTIDE SEQUENCE [LARGE SCALE GENOMIC DNA]</scope>
    <source>
        <strain evidence="3 4">S00123</strain>
    </source>
</reference>
<comment type="caution">
    <text evidence="3">The sequence shown here is derived from an EMBL/GenBank/DDBJ whole genome shotgun (WGS) entry which is preliminary data.</text>
</comment>
<name>A0A7W7IQB6_9CAUL</name>
<dbReference type="GO" id="GO:0004035">
    <property type="term" value="F:alkaline phosphatase activity"/>
    <property type="evidence" value="ECO:0007669"/>
    <property type="project" value="UniProtKB-EC"/>
</dbReference>
<dbReference type="InterPro" id="IPR032093">
    <property type="entry name" value="PhoD_N"/>
</dbReference>
<dbReference type="InterPro" id="IPR052900">
    <property type="entry name" value="Phospholipid_Metab_Enz"/>
</dbReference>
<dbReference type="Pfam" id="PF16655">
    <property type="entry name" value="PhoD_N"/>
    <property type="match status" value="1"/>
</dbReference>
<dbReference type="PANTHER" id="PTHR43606:SF2">
    <property type="entry name" value="ALKALINE PHOSPHATASE FAMILY PROTEIN (AFU_ORTHOLOGUE AFUA_5G03860)"/>
    <property type="match status" value="1"/>
</dbReference>
<dbReference type="Gene3D" id="2.60.40.380">
    <property type="entry name" value="Purple acid phosphatase-like, N-terminal"/>
    <property type="match status" value="1"/>
</dbReference>
<organism evidence="3 4">
    <name type="scientific">Brevundimonas bullata</name>
    <dbReference type="NCBI Taxonomy" id="13160"/>
    <lineage>
        <taxon>Bacteria</taxon>
        <taxon>Pseudomonadati</taxon>
        <taxon>Pseudomonadota</taxon>
        <taxon>Alphaproteobacteria</taxon>
        <taxon>Caulobacterales</taxon>
        <taxon>Caulobacteraceae</taxon>
        <taxon>Brevundimonas</taxon>
    </lineage>
</organism>
<keyword evidence="3" id="KW-0378">Hydrolase</keyword>
<accession>A0A7W7IQB6</accession>
<evidence type="ECO:0000313" key="3">
    <source>
        <dbReference type="EMBL" id="MBB4798120.1"/>
    </source>
</evidence>
<dbReference type="SUPFAM" id="SSF56300">
    <property type="entry name" value="Metallo-dependent phosphatases"/>
    <property type="match status" value="1"/>
</dbReference>
<dbReference type="InterPro" id="IPR038607">
    <property type="entry name" value="PhoD-like_sf"/>
</dbReference>
<dbReference type="AlphaFoldDB" id="A0A7W7IQB6"/>
<feature type="domain" description="Phospholipase D N-terminal" evidence="2">
    <location>
        <begin position="43"/>
        <end position="140"/>
    </location>
</feature>
<dbReference type="EC" id="3.1.3.1" evidence="3"/>
<dbReference type="InterPro" id="IPR029052">
    <property type="entry name" value="Metallo-depent_PP-like"/>
</dbReference>